<evidence type="ECO:0000313" key="1">
    <source>
        <dbReference type="EMBL" id="KAG0466293.1"/>
    </source>
</evidence>
<keyword evidence="2" id="KW-1185">Reference proteome</keyword>
<dbReference type="EMBL" id="JADCNL010000009">
    <property type="protein sequence ID" value="KAG0466293.1"/>
    <property type="molecule type" value="Genomic_DNA"/>
</dbReference>
<sequence>MAMITLFDMFDSGCLALDIRGNGEVLTCDQVDLNDEHNMDVKDSYYPLLMIRLPLLIMEKKKTEALIAPGVLACCASVSIRLGVAGAKTPLLLNETLETWKSWETSRSTTWSAPPLRCSSASKASAMA</sequence>
<dbReference type="AlphaFoldDB" id="A0A835QCD9"/>
<name>A0A835QCD9_VANPL</name>
<organism evidence="1 2">
    <name type="scientific">Vanilla planifolia</name>
    <name type="common">Vanilla</name>
    <dbReference type="NCBI Taxonomy" id="51239"/>
    <lineage>
        <taxon>Eukaryota</taxon>
        <taxon>Viridiplantae</taxon>
        <taxon>Streptophyta</taxon>
        <taxon>Embryophyta</taxon>
        <taxon>Tracheophyta</taxon>
        <taxon>Spermatophyta</taxon>
        <taxon>Magnoliopsida</taxon>
        <taxon>Liliopsida</taxon>
        <taxon>Asparagales</taxon>
        <taxon>Orchidaceae</taxon>
        <taxon>Vanilloideae</taxon>
        <taxon>Vanilleae</taxon>
        <taxon>Vanilla</taxon>
    </lineage>
</organism>
<evidence type="ECO:0000313" key="2">
    <source>
        <dbReference type="Proteomes" id="UP000636800"/>
    </source>
</evidence>
<proteinExistence type="predicted"/>
<reference evidence="1 2" key="1">
    <citation type="journal article" date="2020" name="Nat. Food">
        <title>A phased Vanilla planifolia genome enables genetic improvement of flavour and production.</title>
        <authorList>
            <person name="Hasing T."/>
            <person name="Tang H."/>
            <person name="Brym M."/>
            <person name="Khazi F."/>
            <person name="Huang T."/>
            <person name="Chambers A.H."/>
        </authorList>
    </citation>
    <scope>NUCLEOTIDE SEQUENCE [LARGE SCALE GENOMIC DNA]</scope>
    <source>
        <tissue evidence="1">Leaf</tissue>
    </source>
</reference>
<comment type="caution">
    <text evidence="1">The sequence shown here is derived from an EMBL/GenBank/DDBJ whole genome shotgun (WGS) entry which is preliminary data.</text>
</comment>
<accession>A0A835QCD9</accession>
<gene>
    <name evidence="1" type="ORF">HPP92_017873</name>
</gene>
<dbReference type="OrthoDB" id="288590at2759"/>
<protein>
    <submittedName>
        <fullName evidence="1">Uncharacterized protein</fullName>
    </submittedName>
</protein>
<dbReference type="Proteomes" id="UP000636800">
    <property type="component" value="Unassembled WGS sequence"/>
</dbReference>